<sequence>MWSAEPGIDLADQRSILTRAAYESMIIAHYGGLDTTYPGFAGALVPSYARKVPTALETSLVGTFQAHILQVLDTAAGFKATVCTQWSKVGIRVRDGDYRINQFSGQEEFVEFTRDTEEHRLEGQLHRHDPEPPTPSDQYLTSLPTTEHQWSAPTEDLFTDTGLRIDFGGDLGETMYRCEAWGRSIEPSLPPYRSSETIISPTPPETLPAYPGW</sequence>
<dbReference type="AlphaFoldDB" id="A0AAU7UVM5"/>
<feature type="region of interest" description="Disordered" evidence="1">
    <location>
        <begin position="192"/>
        <end position="213"/>
    </location>
</feature>
<reference evidence="2" key="1">
    <citation type="submission" date="2023-08" db="EMBL/GenBank/DDBJ databases">
        <title>The novel hydrolase IpcH responsible for the initial isoprocarb degradation step in Rhodococcus sp. D-6.</title>
        <authorList>
            <person name="Zhu Q."/>
        </authorList>
    </citation>
    <scope>NUCLEOTIDE SEQUENCE</scope>
    <source>
        <strain evidence="2">D-6</strain>
    </source>
</reference>
<name>A0AAU7UVM5_9NOCA</name>
<proteinExistence type="predicted"/>
<organism evidence="2">
    <name type="scientific">Rhodococcus sp. D-6</name>
    <dbReference type="NCBI Taxonomy" id="1387842"/>
    <lineage>
        <taxon>Bacteria</taxon>
        <taxon>Bacillati</taxon>
        <taxon>Actinomycetota</taxon>
        <taxon>Actinomycetes</taxon>
        <taxon>Mycobacteriales</taxon>
        <taxon>Nocardiaceae</taxon>
        <taxon>Rhodococcus</taxon>
    </lineage>
</organism>
<dbReference type="KEGG" id="rhox:RBB84_21425"/>
<dbReference type="RefSeq" id="WP_024102585.1">
    <property type="nucleotide sequence ID" value="NZ_CP132970.1"/>
</dbReference>
<gene>
    <name evidence="2" type="ORF">RBB84_21425</name>
</gene>
<evidence type="ECO:0000313" key="2">
    <source>
        <dbReference type="EMBL" id="XBW03797.1"/>
    </source>
</evidence>
<evidence type="ECO:0000256" key="1">
    <source>
        <dbReference type="SAM" id="MobiDB-lite"/>
    </source>
</evidence>
<accession>A0AAU7UVM5</accession>
<dbReference type="EMBL" id="CP132970">
    <property type="protein sequence ID" value="XBW03797.1"/>
    <property type="molecule type" value="Genomic_DNA"/>
</dbReference>
<protein>
    <submittedName>
        <fullName evidence="2">Uncharacterized protein</fullName>
    </submittedName>
</protein>